<dbReference type="Pfam" id="PF11817">
    <property type="entry name" value="Foie-gras_1"/>
    <property type="match status" value="1"/>
</dbReference>
<evidence type="ECO:0000313" key="4">
    <source>
        <dbReference type="EMBL" id="KAL1839381.1"/>
    </source>
</evidence>
<feature type="region of interest" description="Disordered" evidence="1">
    <location>
        <begin position="1135"/>
        <end position="1181"/>
    </location>
</feature>
<evidence type="ECO:0000256" key="1">
    <source>
        <dbReference type="SAM" id="MobiDB-lite"/>
    </source>
</evidence>
<protein>
    <recommendedName>
        <fullName evidence="6">Trafficking protein particle complex subunit 11</fullName>
    </recommendedName>
</protein>
<feature type="region of interest" description="Disordered" evidence="1">
    <location>
        <begin position="271"/>
        <end position="292"/>
    </location>
</feature>
<feature type="region of interest" description="Disordered" evidence="1">
    <location>
        <begin position="709"/>
        <end position="744"/>
    </location>
</feature>
<organism evidence="4 5">
    <name type="scientific">Humicola insolens</name>
    <name type="common">Soft-rot fungus</name>
    <dbReference type="NCBI Taxonomy" id="85995"/>
    <lineage>
        <taxon>Eukaryota</taxon>
        <taxon>Fungi</taxon>
        <taxon>Dikarya</taxon>
        <taxon>Ascomycota</taxon>
        <taxon>Pezizomycotina</taxon>
        <taxon>Sordariomycetes</taxon>
        <taxon>Sordariomycetidae</taxon>
        <taxon>Sordariales</taxon>
        <taxon>Chaetomiaceae</taxon>
        <taxon>Mycothermus</taxon>
    </lineage>
</organism>
<feature type="region of interest" description="Disordered" evidence="1">
    <location>
        <begin position="1237"/>
        <end position="1274"/>
    </location>
</feature>
<dbReference type="InterPro" id="IPR021773">
    <property type="entry name" value="TPC11"/>
</dbReference>
<gene>
    <name evidence="4" type="ORF">VTJ49DRAFT_1583</name>
</gene>
<dbReference type="PANTHER" id="PTHR14374:SF0">
    <property type="entry name" value="TRAFFICKING PROTEIN PARTICLE COMPLEX SUBUNIT 11"/>
    <property type="match status" value="1"/>
</dbReference>
<feature type="domain" description="Gryzun putative trafficking through Golgi" evidence="2">
    <location>
        <begin position="1180"/>
        <end position="1239"/>
    </location>
</feature>
<proteinExistence type="predicted"/>
<feature type="domain" description="Gryzun putative trafficking through Golgi" evidence="2">
    <location>
        <begin position="1276"/>
        <end position="1316"/>
    </location>
</feature>
<feature type="domain" description="Trafficking protein particle complex subunit 11" evidence="3">
    <location>
        <begin position="346"/>
        <end position="614"/>
    </location>
</feature>
<keyword evidence="5" id="KW-1185">Reference proteome</keyword>
<name>A0ABR3VDA2_HUMIN</name>
<feature type="compositionally biased region" description="Gly residues" evidence="1">
    <location>
        <begin position="1239"/>
        <end position="1252"/>
    </location>
</feature>
<feature type="region of interest" description="Disordered" evidence="1">
    <location>
        <begin position="1098"/>
        <end position="1120"/>
    </location>
</feature>
<feature type="compositionally biased region" description="Polar residues" evidence="1">
    <location>
        <begin position="710"/>
        <end position="722"/>
    </location>
</feature>
<evidence type="ECO:0000313" key="5">
    <source>
        <dbReference type="Proteomes" id="UP001583172"/>
    </source>
</evidence>
<feature type="compositionally biased region" description="Acidic residues" evidence="1">
    <location>
        <begin position="1157"/>
        <end position="1178"/>
    </location>
</feature>
<reference evidence="4 5" key="1">
    <citation type="journal article" date="2024" name="Commun. Biol.">
        <title>Comparative genomic analysis of thermophilic fungi reveals convergent evolutionary adaptations and gene losses.</title>
        <authorList>
            <person name="Steindorff A.S."/>
            <person name="Aguilar-Pontes M.V."/>
            <person name="Robinson A.J."/>
            <person name="Andreopoulos B."/>
            <person name="LaButti K."/>
            <person name="Kuo A."/>
            <person name="Mondo S."/>
            <person name="Riley R."/>
            <person name="Otillar R."/>
            <person name="Haridas S."/>
            <person name="Lipzen A."/>
            <person name="Grimwood J."/>
            <person name="Schmutz J."/>
            <person name="Clum A."/>
            <person name="Reid I.D."/>
            <person name="Moisan M.C."/>
            <person name="Butler G."/>
            <person name="Nguyen T.T.M."/>
            <person name="Dewar K."/>
            <person name="Conant G."/>
            <person name="Drula E."/>
            <person name="Henrissat B."/>
            <person name="Hansel C."/>
            <person name="Singer S."/>
            <person name="Hutchinson M.I."/>
            <person name="de Vries R.P."/>
            <person name="Natvig D.O."/>
            <person name="Powell A.J."/>
            <person name="Tsang A."/>
            <person name="Grigoriev I.V."/>
        </authorList>
    </citation>
    <scope>NUCLEOTIDE SEQUENCE [LARGE SCALE GENOMIC DNA]</scope>
    <source>
        <strain evidence="4 5">CBS 620.91</strain>
    </source>
</reference>
<evidence type="ECO:0008006" key="6">
    <source>
        <dbReference type="Google" id="ProtNLM"/>
    </source>
</evidence>
<accession>A0ABR3VDA2</accession>
<feature type="compositionally biased region" description="Basic residues" evidence="1">
    <location>
        <begin position="1137"/>
        <end position="1150"/>
    </location>
</feature>
<dbReference type="Proteomes" id="UP001583172">
    <property type="component" value="Unassembled WGS sequence"/>
</dbReference>
<feature type="domain" description="Gryzun putative trafficking through Golgi" evidence="2">
    <location>
        <begin position="641"/>
        <end position="1141"/>
    </location>
</feature>
<evidence type="ECO:0000259" key="3">
    <source>
        <dbReference type="Pfam" id="PF11817"/>
    </source>
</evidence>
<dbReference type="InterPro" id="IPR012880">
    <property type="entry name" value="Gryzun"/>
</dbReference>
<comment type="caution">
    <text evidence="4">The sequence shown here is derived from an EMBL/GenBank/DDBJ whole genome shotgun (WGS) entry which is preliminary data.</text>
</comment>
<feature type="compositionally biased region" description="Acidic residues" evidence="1">
    <location>
        <begin position="1264"/>
        <end position="1274"/>
    </location>
</feature>
<dbReference type="EMBL" id="JAZGSY010000160">
    <property type="protein sequence ID" value="KAL1839381.1"/>
    <property type="molecule type" value="Genomic_DNA"/>
</dbReference>
<evidence type="ECO:0000259" key="2">
    <source>
        <dbReference type="Pfam" id="PF07919"/>
    </source>
</evidence>
<dbReference type="PANTHER" id="PTHR14374">
    <property type="entry name" value="FOIE GRAS"/>
    <property type="match status" value="1"/>
</dbReference>
<feature type="compositionally biased region" description="Basic and acidic residues" evidence="1">
    <location>
        <begin position="1254"/>
        <end position="1263"/>
    </location>
</feature>
<sequence>MDEYPEGSLDNSIPFLLTFGTRTTEASDSSSVSALSHALKDEAILIRSELEPLESDQARAVLRYIKDRDASTLPCSARDSVPRRYRFRVRSAERSILLPPRRARLPEGYEPPSPTQPLVLHSPYSPLSPISTLYPDGLIDPNWLRKHQDFIPSVLLCFYSLVADPTLSTLCDNQIKTDINNIRALLSQSGYKTRLAVVLLSEHGSSSHSSSDGVQERVEIIRRGCGLDSKALFLVPAGGSQEELERVAENMLTTLYAVAIDYYRDLGRHSRKKRSRGIAPQPTVPPTSGTSQTLSLAGWNVRYDFKTAVFAEYRLEMDVALRSYELAYENLLSSELMELIPSWSPRWNEGRLLADIIAVRCLRCLLWNGQHSAAARRWQFHRERLADLVDRRARGTSNYSWEAWEARWAVVMADLMDRAGIPELSPPSTRLYLPPEKSAMGERLQPWELLHHKGYWYRLAATHVQARRAFARAIPDDHRRSPGDSPATLVAKSAFAYDTYMCPEPYEEYPLRRPGVDHGRMIIDLLMRARAEFLERNQIRLAAEVALDCARELALAEDWHNVVELLRPLWKDLPFRSEGWTAIAESLTWGLRAAAAQIDDAELVILADWALLSRDFAKRPNWHYDISKSLEDVEVSSKPSVSIRDGQFQSFISASFLFESEEGRAGQSVRSQLSITSNAQPESAPVVLGSVYLSFHGCLDGVILRHQKNEQSAPTRGKTTLATVPLTRQADGDPYPEKSAEDGGGLTLIGSADLTLRPGQTLVFNMEIPLREPGETRADTLTLHVGCDDFDLRETITLQERGSKNSWHISPSRTKLLAHPHPLAVRVLPRPPKMEIRCPVWKEQYYTDEPIELEFDIENGEDVEALAKLDVVLFGEKPPSFTVSVPGQEDHVSSNVRSEETRLFAAPMGTIASSQSLPIRLRLPPIDRPSGYDLTLKVIYFLPTNPGTPISQNAVFQLNVVNPFEANYELLPRLHPDPWPSLFDPDNVVIPPLGGDNENPPNPQGLSQTWCLVTRYASFAAEPLRVTDVDIVIHPSPLASYSFTKRTDLPASGAGRLVPPQTIQEAAFDLVAKKATIDDRSHAPLDVSLILRWARTDAGADKDGQEPPTPEKINTTTLPIPRFSIFGTEPRVLATVSHHHQRHRRGRYHRSQPGSGSDEDYNPNPELEEDSDDGDDDGNAPFVTLTITIENASTHFLTFGLAMEPSELFAFSGPKQTTISLLPVSRRSVRYRLLAVGDGSDGSGGDAGGVGAGKKKDGAKKEDGEDLGGEEEEEEEGIWVRPALVVRDKYFQKVLRVIGASEGVRAGKEGLEVWLPRLG</sequence>
<dbReference type="Pfam" id="PF07919">
    <property type="entry name" value="Gryzun"/>
    <property type="match status" value="3"/>
</dbReference>